<feature type="region of interest" description="Disordered" evidence="2">
    <location>
        <begin position="266"/>
        <end position="317"/>
    </location>
</feature>
<evidence type="ECO:0000313" key="5">
    <source>
        <dbReference type="WBParaSite" id="Pan_g20342.t1"/>
    </source>
</evidence>
<organism evidence="4 5">
    <name type="scientific">Panagrellus redivivus</name>
    <name type="common">Microworm</name>
    <dbReference type="NCBI Taxonomy" id="6233"/>
    <lineage>
        <taxon>Eukaryota</taxon>
        <taxon>Metazoa</taxon>
        <taxon>Ecdysozoa</taxon>
        <taxon>Nematoda</taxon>
        <taxon>Chromadorea</taxon>
        <taxon>Rhabditida</taxon>
        <taxon>Tylenchina</taxon>
        <taxon>Panagrolaimomorpha</taxon>
        <taxon>Panagrolaimoidea</taxon>
        <taxon>Panagrolaimidae</taxon>
        <taxon>Panagrellus</taxon>
    </lineage>
</organism>
<protein>
    <submittedName>
        <fullName evidence="5">CAP-Gly domain-containing protein</fullName>
    </submittedName>
</protein>
<proteinExistence type="predicted"/>
<dbReference type="AlphaFoldDB" id="A0A7E4ZVM8"/>
<feature type="coiled-coil region" evidence="1">
    <location>
        <begin position="670"/>
        <end position="721"/>
    </location>
</feature>
<feature type="compositionally biased region" description="Polar residues" evidence="2">
    <location>
        <begin position="448"/>
        <end position="481"/>
    </location>
</feature>
<sequence>MFKSTLDKVSEDTPLVTSACIGHRVLLANSDNEIAASGTLRFVGELEGQNGVFCGVELTGPYGKNDGSYKGESFFRCPPKHGLFLPIHRVRLAEKLTLPKRVVRPDRLIHSATNTFDLNSSVTSSDMDNMDGSRLSTTSYNNWMDTSSDDDMDMTDSHFTYNVTRPQYLLQEVEDPQPLISIDEDWTQFHADSFSNGNINTSYVVTNPTMDRRDLPVIGTPTSVADDATPLVEENPINGNFVIQSSNDSLNDAGISEVNDPEALINMDSADESPPNEQDPPVPKEDQKKKSSPGANGHPKTTSPKPPVEKKEPKPTKVRMTLREMINAPPKPVHVERPKKVNKQQQLMEQILANKKEHKDVPKKQVRSRLSDLWAAPPAGATPKAENKKATSKVAATTKPMSSVKNLPATPKIEAKSKIDTGVRLRATPNKVAAPNRASAPILAGRPVSSTCPKTPKTPLTQNASTSRNNLAPNSKASTMATPEARKRLRQLPKLTNLEKKLLMLCHKYVQQTTVLGLIISSTANSLDTAEFKGTVANTTVASQKEEIALLAESVKQLEGTYKEQIRVLQQGHTDQINNLEETYNNRIQTLEKVHETELQKHTKHIEQLQESLNIEKEKVEDLRKAFDKTTDEKVQVLNEEIRSLNVMLNIRNEEIRQLHKDIESEKLVIEKYQLAEKEASNKLQEYEHDASNYKKVVDENRRLRSELNKAVHEVEVLKSNLNSKDSVIQLYTQRVECLEAARGRPDGQREHMIFDDETY</sequence>
<feature type="domain" description="CAP-Gly" evidence="3">
    <location>
        <begin position="44"/>
        <end position="86"/>
    </location>
</feature>
<evidence type="ECO:0000259" key="3">
    <source>
        <dbReference type="PROSITE" id="PS50245"/>
    </source>
</evidence>
<evidence type="ECO:0000313" key="4">
    <source>
        <dbReference type="Proteomes" id="UP000492821"/>
    </source>
</evidence>
<feature type="compositionally biased region" description="Basic and acidic residues" evidence="2">
    <location>
        <begin position="354"/>
        <end position="363"/>
    </location>
</feature>
<dbReference type="PANTHER" id="PTHR18916">
    <property type="entry name" value="DYNACTIN 1-RELATED MICROTUBULE-BINDING"/>
    <property type="match status" value="1"/>
</dbReference>
<dbReference type="InterPro" id="IPR036859">
    <property type="entry name" value="CAP-Gly_dom_sf"/>
</dbReference>
<evidence type="ECO:0000256" key="2">
    <source>
        <dbReference type="SAM" id="MobiDB-lite"/>
    </source>
</evidence>
<name>A0A7E4ZVM8_PANRE</name>
<dbReference type="Pfam" id="PF01302">
    <property type="entry name" value="CAP_GLY"/>
    <property type="match status" value="1"/>
</dbReference>
<dbReference type="SMART" id="SM01052">
    <property type="entry name" value="CAP_GLY"/>
    <property type="match status" value="1"/>
</dbReference>
<feature type="region of interest" description="Disordered" evidence="2">
    <location>
        <begin position="443"/>
        <end position="484"/>
    </location>
</feature>
<dbReference type="Gene3D" id="2.30.30.190">
    <property type="entry name" value="CAP Gly-rich-like domain"/>
    <property type="match status" value="1"/>
</dbReference>
<keyword evidence="1" id="KW-0175">Coiled coil</keyword>
<dbReference type="PROSITE" id="PS50245">
    <property type="entry name" value="CAP_GLY_2"/>
    <property type="match status" value="1"/>
</dbReference>
<keyword evidence="4" id="KW-1185">Reference proteome</keyword>
<reference evidence="4" key="1">
    <citation type="journal article" date="2013" name="Genetics">
        <title>The draft genome and transcriptome of Panagrellus redivivus are shaped by the harsh demands of a free-living lifestyle.</title>
        <authorList>
            <person name="Srinivasan J."/>
            <person name="Dillman A.R."/>
            <person name="Macchietto M.G."/>
            <person name="Heikkinen L."/>
            <person name="Lakso M."/>
            <person name="Fracchia K.M."/>
            <person name="Antoshechkin I."/>
            <person name="Mortazavi A."/>
            <person name="Wong G."/>
            <person name="Sternberg P.W."/>
        </authorList>
    </citation>
    <scope>NUCLEOTIDE SEQUENCE [LARGE SCALE GENOMIC DNA]</scope>
    <source>
        <strain evidence="4">MT8872</strain>
    </source>
</reference>
<dbReference type="Proteomes" id="UP000492821">
    <property type="component" value="Unassembled WGS sequence"/>
</dbReference>
<accession>A0A7E4ZVM8</accession>
<feature type="region of interest" description="Disordered" evidence="2">
    <location>
        <begin position="353"/>
        <end position="406"/>
    </location>
</feature>
<evidence type="ECO:0000256" key="1">
    <source>
        <dbReference type="SAM" id="Coils"/>
    </source>
</evidence>
<reference evidence="5" key="2">
    <citation type="submission" date="2020-10" db="UniProtKB">
        <authorList>
            <consortium name="WormBaseParasite"/>
        </authorList>
    </citation>
    <scope>IDENTIFICATION</scope>
</reference>
<dbReference type="WBParaSite" id="Pan_g20342.t1">
    <property type="protein sequence ID" value="Pan_g20342.t1"/>
    <property type="gene ID" value="Pan_g20342"/>
</dbReference>
<dbReference type="SUPFAM" id="SSF74924">
    <property type="entry name" value="Cap-Gly domain"/>
    <property type="match status" value="1"/>
</dbReference>
<dbReference type="InterPro" id="IPR000938">
    <property type="entry name" value="CAP-Gly_domain"/>
</dbReference>
<feature type="coiled-coil region" evidence="1">
    <location>
        <begin position="592"/>
        <end position="640"/>
    </location>
</feature>